<dbReference type="Proteomes" id="UP000803844">
    <property type="component" value="Unassembled WGS sequence"/>
</dbReference>
<keyword evidence="2" id="KW-1133">Transmembrane helix</keyword>
<feature type="transmembrane region" description="Helical" evidence="2">
    <location>
        <begin position="116"/>
        <end position="146"/>
    </location>
</feature>
<feature type="region of interest" description="Disordered" evidence="1">
    <location>
        <begin position="624"/>
        <end position="644"/>
    </location>
</feature>
<reference evidence="3" key="1">
    <citation type="journal article" date="2020" name="Phytopathology">
        <title>Genome sequence of the chestnut blight fungus Cryphonectria parasitica EP155: A fundamental resource for an archetypical invasive plant pathogen.</title>
        <authorList>
            <person name="Crouch J.A."/>
            <person name="Dawe A."/>
            <person name="Aerts A."/>
            <person name="Barry K."/>
            <person name="Churchill A.C.L."/>
            <person name="Grimwood J."/>
            <person name="Hillman B."/>
            <person name="Milgroom M.G."/>
            <person name="Pangilinan J."/>
            <person name="Smith M."/>
            <person name="Salamov A."/>
            <person name="Schmutz J."/>
            <person name="Yadav J."/>
            <person name="Grigoriev I.V."/>
            <person name="Nuss D."/>
        </authorList>
    </citation>
    <scope>NUCLEOTIDE SEQUENCE</scope>
    <source>
        <strain evidence="3">EP155</strain>
    </source>
</reference>
<dbReference type="EMBL" id="MU032350">
    <property type="protein sequence ID" value="KAF3762474.1"/>
    <property type="molecule type" value="Genomic_DNA"/>
</dbReference>
<dbReference type="PANTHER" id="PTHR35394">
    <property type="entry name" value="DUF3176 DOMAIN-CONTAINING PROTEIN"/>
    <property type="match status" value="1"/>
</dbReference>
<dbReference type="GeneID" id="63834836"/>
<protein>
    <submittedName>
        <fullName evidence="3">Uncharacterized protein</fullName>
    </submittedName>
</protein>
<dbReference type="OrthoDB" id="5242705at2759"/>
<dbReference type="PANTHER" id="PTHR35394:SF5">
    <property type="entry name" value="DUF3176 DOMAIN-CONTAINING PROTEIN"/>
    <property type="match status" value="1"/>
</dbReference>
<dbReference type="InterPro" id="IPR021514">
    <property type="entry name" value="DUF3176"/>
</dbReference>
<dbReference type="RefSeq" id="XP_040773453.1">
    <property type="nucleotide sequence ID" value="XM_040917707.1"/>
</dbReference>
<feature type="transmembrane region" description="Helical" evidence="2">
    <location>
        <begin position="545"/>
        <end position="565"/>
    </location>
</feature>
<comment type="caution">
    <text evidence="3">The sequence shown here is derived from an EMBL/GenBank/DDBJ whole genome shotgun (WGS) entry which is preliminary data.</text>
</comment>
<evidence type="ECO:0000256" key="2">
    <source>
        <dbReference type="SAM" id="Phobius"/>
    </source>
</evidence>
<dbReference type="Pfam" id="PF11374">
    <property type="entry name" value="DUF3176"/>
    <property type="match status" value="1"/>
</dbReference>
<evidence type="ECO:0000313" key="3">
    <source>
        <dbReference type="EMBL" id="KAF3762474.1"/>
    </source>
</evidence>
<keyword evidence="2" id="KW-0472">Membrane</keyword>
<proteinExistence type="predicted"/>
<sequence length="677" mass="74207">MQQPPTVRRRPKHSRHVLSYWSLEIATVLAAILLLAAIIGLLSYYDGRYMPDWPFQINLNSAIAFLTTFLRAAIVAAVAEIIGQTKWTWFTERTRPLHHLQTFDSASRSVLGSLRLIAVVLWNYSFTSAGLLGVAAAMVTIASLAVGPLTQQAIKTTSCLQLMSRARSAIPVANYVPGTSSYYRVSVGLYELEVDMKSTMIQGITDPDGGQESSTGATCNTGNCAWPDYGTGITHASIGLCSACIDATDFVSAPDMGGNLTLPDEGAFINFSPGGQNMWMGYSNLSAYEHLFSDDFAKQAAVSVSNFSILATSTSPCTKDDTTGQLTCPHRISQSNNSYYQGLGDYVAATCILYPCMKEFWARYENNEFTEKLVSTQVAIPNTAETTDYTLFYNYTAVKSPCVLDDGTCLDFDSLSSSSSSSRRDMKEDASVPNACLYKMDGIFFYAVSNFLSNTLFSGSCIYDSEQSGHLDCGDAWWLTPLWVDMNATFSTIDAAIGDFSRAVTNKFRRTGAGPNLLLGEQVTQPEVYGTVYETSTCTYFDRKWMSLSIILVALCAVLLAWIAINNYRDPEQPVWKGSVLPLLFFGLHEPGSSSSSSSSPSSSNADAKQAYLQPSVVERVPDRPERISTASFRRENGRAAPELDKIQDEAGRMWVRFHGGTDPGFVHLEAMEKRNP</sequence>
<gene>
    <name evidence="3" type="ORF">M406DRAFT_264942</name>
</gene>
<name>A0A9P4XWB3_CRYP1</name>
<keyword evidence="4" id="KW-1185">Reference proteome</keyword>
<feature type="transmembrane region" description="Helical" evidence="2">
    <location>
        <begin position="62"/>
        <end position="83"/>
    </location>
</feature>
<organism evidence="3 4">
    <name type="scientific">Cryphonectria parasitica (strain ATCC 38755 / EP155)</name>
    <dbReference type="NCBI Taxonomy" id="660469"/>
    <lineage>
        <taxon>Eukaryota</taxon>
        <taxon>Fungi</taxon>
        <taxon>Dikarya</taxon>
        <taxon>Ascomycota</taxon>
        <taxon>Pezizomycotina</taxon>
        <taxon>Sordariomycetes</taxon>
        <taxon>Sordariomycetidae</taxon>
        <taxon>Diaporthales</taxon>
        <taxon>Cryphonectriaceae</taxon>
        <taxon>Cryphonectria-Endothia species complex</taxon>
        <taxon>Cryphonectria</taxon>
    </lineage>
</organism>
<dbReference type="AlphaFoldDB" id="A0A9P4XWB3"/>
<keyword evidence="2" id="KW-0812">Transmembrane</keyword>
<evidence type="ECO:0000313" key="4">
    <source>
        <dbReference type="Proteomes" id="UP000803844"/>
    </source>
</evidence>
<evidence type="ECO:0000256" key="1">
    <source>
        <dbReference type="SAM" id="MobiDB-lite"/>
    </source>
</evidence>
<feature type="transmembrane region" description="Helical" evidence="2">
    <location>
        <begin position="21"/>
        <end position="42"/>
    </location>
</feature>
<accession>A0A9P4XWB3</accession>